<accession>A0A356LBP4</accession>
<dbReference type="PANTHER" id="PTHR30535">
    <property type="entry name" value="VITAMIN B12-BINDING PROTEIN"/>
    <property type="match status" value="1"/>
</dbReference>
<dbReference type="Proteomes" id="UP000264036">
    <property type="component" value="Unassembled WGS sequence"/>
</dbReference>
<dbReference type="GO" id="GO:0071281">
    <property type="term" value="P:cellular response to iron ion"/>
    <property type="evidence" value="ECO:0007669"/>
    <property type="project" value="TreeGrafter"/>
</dbReference>
<reference evidence="5 6" key="1">
    <citation type="journal article" date="2018" name="Nat. Biotechnol.">
        <title>A standardized bacterial taxonomy based on genome phylogeny substantially revises the tree of life.</title>
        <authorList>
            <person name="Parks D.H."/>
            <person name="Chuvochina M."/>
            <person name="Waite D.W."/>
            <person name="Rinke C."/>
            <person name="Skarshewski A."/>
            <person name="Chaumeil P.A."/>
            <person name="Hugenholtz P."/>
        </authorList>
    </citation>
    <scope>NUCLEOTIDE SEQUENCE [LARGE SCALE GENOMIC DNA]</scope>
    <source>
        <strain evidence="5">UBA10707</strain>
    </source>
</reference>
<dbReference type="Gene3D" id="3.40.50.1980">
    <property type="entry name" value="Nitrogenase molybdenum iron protein domain"/>
    <property type="match status" value="2"/>
</dbReference>
<dbReference type="PROSITE" id="PS50983">
    <property type="entry name" value="FE_B12_PBP"/>
    <property type="match status" value="1"/>
</dbReference>
<proteinExistence type="predicted"/>
<feature type="chain" id="PRO_5016601527" evidence="3">
    <location>
        <begin position="32"/>
        <end position="320"/>
    </location>
</feature>
<evidence type="ECO:0000313" key="5">
    <source>
        <dbReference type="EMBL" id="HBP28334.1"/>
    </source>
</evidence>
<name>A0A356LBP4_9BURK</name>
<gene>
    <name evidence="5" type="ORF">DD666_02825</name>
</gene>
<dbReference type="EMBL" id="DOEK01000004">
    <property type="protein sequence ID" value="HBP28334.1"/>
    <property type="molecule type" value="Genomic_DNA"/>
</dbReference>
<dbReference type="PANTHER" id="PTHR30535:SF34">
    <property type="entry name" value="MOLYBDATE-BINDING PROTEIN MOLA"/>
    <property type="match status" value="1"/>
</dbReference>
<evidence type="ECO:0000256" key="2">
    <source>
        <dbReference type="SAM" id="MobiDB-lite"/>
    </source>
</evidence>
<comment type="caution">
    <text evidence="5">The sequence shown here is derived from an EMBL/GenBank/DDBJ whole genome shotgun (WGS) entry which is preliminary data.</text>
</comment>
<feature type="domain" description="Fe/B12 periplasmic-binding" evidence="4">
    <location>
        <begin position="41"/>
        <end position="297"/>
    </location>
</feature>
<dbReference type="InterPro" id="IPR050902">
    <property type="entry name" value="ABC_Transporter_SBP"/>
</dbReference>
<protein>
    <submittedName>
        <fullName evidence="5">Cobalamin-binding protein</fullName>
    </submittedName>
</protein>
<feature type="region of interest" description="Disordered" evidence="2">
    <location>
        <begin position="294"/>
        <end position="320"/>
    </location>
</feature>
<dbReference type="NCBIfam" id="NF038402">
    <property type="entry name" value="TroA_like"/>
    <property type="match status" value="1"/>
</dbReference>
<evidence type="ECO:0000313" key="6">
    <source>
        <dbReference type="Proteomes" id="UP000264036"/>
    </source>
</evidence>
<dbReference type="SUPFAM" id="SSF53807">
    <property type="entry name" value="Helical backbone' metal receptor"/>
    <property type="match status" value="1"/>
</dbReference>
<dbReference type="AlphaFoldDB" id="A0A356LBP4"/>
<sequence>MPCRKHPSFLSMTVAIKGTMLAALSCSFVLAAPAIKATEKKAVSLSPHLTELVYAAGAGDHLLGVSEHSNYPPAVGTLPKVGSGVTPNVERIALLGPDMILAWGYKNSKDLYPALRKLNIPVHYQAPASLDRIIEDIEELGTLFGTQAAADATARELREILRSTRQRYQYAAKIKTFILVSQEPLYTLAAGSFVIDALHACGAESAFATLSAPAPIVSKEQLLFAQPQAVLFAAKNISRQSNILGRYFSSMGLSLQPDQLLGMDPDIVFRPADRLIRKLPQLCGDIDRIRRRLAPAASESPLPPPRHLPSMSPRKDAAGA</sequence>
<evidence type="ECO:0000256" key="3">
    <source>
        <dbReference type="SAM" id="SignalP"/>
    </source>
</evidence>
<dbReference type="Pfam" id="PF01497">
    <property type="entry name" value="Peripla_BP_2"/>
    <property type="match status" value="1"/>
</dbReference>
<dbReference type="InterPro" id="IPR054828">
    <property type="entry name" value="Vit_B12_bind_prot"/>
</dbReference>
<evidence type="ECO:0000259" key="4">
    <source>
        <dbReference type="PROSITE" id="PS50983"/>
    </source>
</evidence>
<dbReference type="InterPro" id="IPR002491">
    <property type="entry name" value="ABC_transptr_periplasmic_BD"/>
</dbReference>
<organism evidence="5 6">
    <name type="scientific">Advenella kashmirensis</name>
    <dbReference type="NCBI Taxonomy" id="310575"/>
    <lineage>
        <taxon>Bacteria</taxon>
        <taxon>Pseudomonadati</taxon>
        <taxon>Pseudomonadota</taxon>
        <taxon>Betaproteobacteria</taxon>
        <taxon>Burkholderiales</taxon>
        <taxon>Alcaligenaceae</taxon>
    </lineage>
</organism>
<keyword evidence="1 3" id="KW-0732">Signal</keyword>
<evidence type="ECO:0000256" key="1">
    <source>
        <dbReference type="ARBA" id="ARBA00022729"/>
    </source>
</evidence>
<feature type="signal peptide" evidence="3">
    <location>
        <begin position="1"/>
        <end position="31"/>
    </location>
</feature>